<protein>
    <submittedName>
        <fullName evidence="2">Helix-turn-helix domain-containing protein</fullName>
    </submittedName>
</protein>
<dbReference type="Gene3D" id="1.10.260.40">
    <property type="entry name" value="lambda repressor-like DNA-binding domains"/>
    <property type="match status" value="1"/>
</dbReference>
<dbReference type="InterPro" id="IPR001387">
    <property type="entry name" value="Cro/C1-type_HTH"/>
</dbReference>
<keyword evidence="3" id="KW-1185">Reference proteome</keyword>
<proteinExistence type="predicted"/>
<sequence length="79" mass="8449">MFTAKIASVQDLGFALQQSRMATGMTQRDLAQAVGTTQRYIWELESGKPAPALVRLLDALRETGAEITVSIPEGPATDG</sequence>
<dbReference type="EMBL" id="CP038266">
    <property type="protein sequence ID" value="QBR87420.1"/>
    <property type="molecule type" value="Genomic_DNA"/>
</dbReference>
<dbReference type="Proteomes" id="UP000295748">
    <property type="component" value="Chromosome"/>
</dbReference>
<name>A0ABX5SMR8_9MICO</name>
<dbReference type="InterPro" id="IPR010982">
    <property type="entry name" value="Lambda_DNA-bd_dom_sf"/>
</dbReference>
<accession>A0ABX5SMR8</accession>
<dbReference type="PROSITE" id="PS50943">
    <property type="entry name" value="HTH_CROC1"/>
    <property type="match status" value="1"/>
</dbReference>
<organism evidence="2 3">
    <name type="scientific">Microbacterium wangchenii</name>
    <dbReference type="NCBI Taxonomy" id="2541726"/>
    <lineage>
        <taxon>Bacteria</taxon>
        <taxon>Bacillati</taxon>
        <taxon>Actinomycetota</taxon>
        <taxon>Actinomycetes</taxon>
        <taxon>Micrococcales</taxon>
        <taxon>Microbacteriaceae</taxon>
        <taxon>Microbacterium</taxon>
    </lineage>
</organism>
<gene>
    <name evidence="2" type="ORF">E4K62_01115</name>
</gene>
<evidence type="ECO:0000259" key="1">
    <source>
        <dbReference type="PROSITE" id="PS50943"/>
    </source>
</evidence>
<dbReference type="SMART" id="SM00530">
    <property type="entry name" value="HTH_XRE"/>
    <property type="match status" value="1"/>
</dbReference>
<feature type="domain" description="HTH cro/C1-type" evidence="1">
    <location>
        <begin position="16"/>
        <end position="67"/>
    </location>
</feature>
<reference evidence="2 3" key="1">
    <citation type="submission" date="2019-03" db="EMBL/GenBank/DDBJ databases">
        <authorList>
            <person name="Dong K."/>
        </authorList>
    </citation>
    <scope>NUCLEOTIDE SEQUENCE [LARGE SCALE GENOMIC DNA]</scope>
    <source>
        <strain evidence="3">dk512</strain>
    </source>
</reference>
<dbReference type="RefSeq" id="WP_135062766.1">
    <property type="nucleotide sequence ID" value="NZ_CP038266.1"/>
</dbReference>
<dbReference type="Pfam" id="PF13560">
    <property type="entry name" value="HTH_31"/>
    <property type="match status" value="1"/>
</dbReference>
<evidence type="ECO:0000313" key="3">
    <source>
        <dbReference type="Proteomes" id="UP000295748"/>
    </source>
</evidence>
<dbReference type="CDD" id="cd00093">
    <property type="entry name" value="HTH_XRE"/>
    <property type="match status" value="1"/>
</dbReference>
<evidence type="ECO:0000313" key="2">
    <source>
        <dbReference type="EMBL" id="QBR87420.1"/>
    </source>
</evidence>
<dbReference type="SUPFAM" id="SSF47413">
    <property type="entry name" value="lambda repressor-like DNA-binding domains"/>
    <property type="match status" value="1"/>
</dbReference>